<dbReference type="SUPFAM" id="SSF47384">
    <property type="entry name" value="Homodimeric domain of signal transducing histidine kinase"/>
    <property type="match status" value="1"/>
</dbReference>
<dbReference type="InterPro" id="IPR036097">
    <property type="entry name" value="HisK_dim/P_sf"/>
</dbReference>
<dbReference type="InterPro" id="IPR036890">
    <property type="entry name" value="HATPase_C_sf"/>
</dbReference>
<name>A0A2X4ZKU2_LEDLE</name>
<evidence type="ECO:0000313" key="10">
    <source>
        <dbReference type="EMBL" id="SQI61074.1"/>
    </source>
</evidence>
<evidence type="ECO:0000256" key="6">
    <source>
        <dbReference type="ARBA" id="ARBA00022777"/>
    </source>
</evidence>
<keyword evidence="5" id="KW-0547">Nucleotide-binding</keyword>
<dbReference type="Gene3D" id="1.10.287.130">
    <property type="match status" value="1"/>
</dbReference>
<evidence type="ECO:0000313" key="11">
    <source>
        <dbReference type="Proteomes" id="UP000249134"/>
    </source>
</evidence>
<dbReference type="PANTHER" id="PTHR43065:SF10">
    <property type="entry name" value="PEROXIDE STRESS-ACTIVATED HISTIDINE KINASE MAK3"/>
    <property type="match status" value="1"/>
</dbReference>
<keyword evidence="11" id="KW-1185">Reference proteome</keyword>
<sequence length="384" mass="44462">MLDHLTGDVLSFLMEQKGIILSRWKEKIIIPAEADHTLHTSFEQYGEIIFTLVEIAYTHSDQERDWFIKDFANTTAQSKIKQHSNIESFIYNINIAKTEIFYELSDHPTNMRNFQPHIYLLFRVIDLYLHHIMTYFSSTNTKEMEVNNHSSYNVHEDRLYLLGQMTASFVHEFRNPLTVVNGFIQLLHAENPKLPYIELILNELDQLKFQITQFLLLSKNEIAEIDISIFTLNELLEQIATFIYPRLLEVNVELESDLEKNLYIRGKVEEVRQVIINIIFNAIEVVSEQASGSVIYIKGYQEDDNVILALSNTGPKIPESVIQNIFEPFMTTKKKGTGLGLYISKQIIEKHGGRILCQSDSNLTTFKIILPSIKNPENNCLRSN</sequence>
<dbReference type="GO" id="GO:0000155">
    <property type="term" value="F:phosphorelay sensor kinase activity"/>
    <property type="evidence" value="ECO:0007669"/>
    <property type="project" value="InterPro"/>
</dbReference>
<dbReference type="AlphaFoldDB" id="A0A2X4ZKU2"/>
<dbReference type="InterPro" id="IPR018984">
    <property type="entry name" value="Histidine_kinase_N"/>
</dbReference>
<evidence type="ECO:0000256" key="4">
    <source>
        <dbReference type="ARBA" id="ARBA00022679"/>
    </source>
</evidence>
<dbReference type="SMART" id="SM00387">
    <property type="entry name" value="HATPase_c"/>
    <property type="match status" value="1"/>
</dbReference>
<keyword evidence="3" id="KW-0597">Phosphoprotein</keyword>
<dbReference type="Pfam" id="PF00512">
    <property type="entry name" value="HisKA"/>
    <property type="match status" value="1"/>
</dbReference>
<accession>A0A2X4ZKU2</accession>
<dbReference type="Proteomes" id="UP000249134">
    <property type="component" value="Chromosome 1"/>
</dbReference>
<dbReference type="InterPro" id="IPR003661">
    <property type="entry name" value="HisK_dim/P_dom"/>
</dbReference>
<organism evidence="10 11">
    <name type="scientific">Lederbergia lenta</name>
    <name type="common">Bacillus lentus</name>
    <dbReference type="NCBI Taxonomy" id="1467"/>
    <lineage>
        <taxon>Bacteria</taxon>
        <taxon>Bacillati</taxon>
        <taxon>Bacillota</taxon>
        <taxon>Bacilli</taxon>
        <taxon>Bacillales</taxon>
        <taxon>Bacillaceae</taxon>
        <taxon>Lederbergia</taxon>
    </lineage>
</organism>
<keyword evidence="4 10" id="KW-0808">Transferase</keyword>
<protein>
    <recommendedName>
        <fullName evidence="2">histidine kinase</fullName>
        <ecNumber evidence="2">2.7.13.3</ecNumber>
    </recommendedName>
</protein>
<dbReference type="CDD" id="cd00082">
    <property type="entry name" value="HisKA"/>
    <property type="match status" value="1"/>
</dbReference>
<keyword evidence="8" id="KW-0902">Two-component regulatory system</keyword>
<keyword evidence="7" id="KW-0067">ATP-binding</keyword>
<feature type="domain" description="Histidine kinase" evidence="9">
    <location>
        <begin position="168"/>
        <end position="374"/>
    </location>
</feature>
<dbReference type="InterPro" id="IPR003594">
    <property type="entry name" value="HATPase_dom"/>
</dbReference>
<evidence type="ECO:0000256" key="5">
    <source>
        <dbReference type="ARBA" id="ARBA00022741"/>
    </source>
</evidence>
<evidence type="ECO:0000256" key="3">
    <source>
        <dbReference type="ARBA" id="ARBA00022553"/>
    </source>
</evidence>
<evidence type="ECO:0000256" key="2">
    <source>
        <dbReference type="ARBA" id="ARBA00012438"/>
    </source>
</evidence>
<dbReference type="KEGG" id="blen:NCTC4824_03060"/>
<dbReference type="RefSeq" id="WP_066146396.1">
    <property type="nucleotide sequence ID" value="NZ_CBCSGM010000001.1"/>
</dbReference>
<dbReference type="SMART" id="SM00388">
    <property type="entry name" value="HisKA"/>
    <property type="match status" value="1"/>
</dbReference>
<dbReference type="EC" id="2.7.13.3" evidence="2"/>
<gene>
    <name evidence="10" type="primary">fixL</name>
    <name evidence="10" type="ORF">NCTC4824_03060</name>
</gene>
<dbReference type="EMBL" id="LS483476">
    <property type="protein sequence ID" value="SQI61074.1"/>
    <property type="molecule type" value="Genomic_DNA"/>
</dbReference>
<dbReference type="Pfam" id="PF09385">
    <property type="entry name" value="HisK_N"/>
    <property type="match status" value="1"/>
</dbReference>
<dbReference type="PRINTS" id="PR00344">
    <property type="entry name" value="BCTRLSENSOR"/>
</dbReference>
<evidence type="ECO:0000256" key="7">
    <source>
        <dbReference type="ARBA" id="ARBA00022840"/>
    </source>
</evidence>
<dbReference type="InterPro" id="IPR004358">
    <property type="entry name" value="Sig_transdc_His_kin-like_C"/>
</dbReference>
<dbReference type="STRING" id="1348624.GCA_001591545_03950"/>
<keyword evidence="6 10" id="KW-0418">Kinase</keyword>
<dbReference type="Gene3D" id="3.30.565.10">
    <property type="entry name" value="Histidine kinase-like ATPase, C-terminal domain"/>
    <property type="match status" value="1"/>
</dbReference>
<dbReference type="GO" id="GO:0005524">
    <property type="term" value="F:ATP binding"/>
    <property type="evidence" value="ECO:0007669"/>
    <property type="project" value="UniProtKB-KW"/>
</dbReference>
<dbReference type="Gene3D" id="1.10.490.70">
    <property type="entry name" value="Histidine kinase N-terminal domain"/>
    <property type="match status" value="1"/>
</dbReference>
<dbReference type="SUPFAM" id="SSF55874">
    <property type="entry name" value="ATPase domain of HSP90 chaperone/DNA topoisomerase II/histidine kinase"/>
    <property type="match status" value="1"/>
</dbReference>
<comment type="catalytic activity">
    <reaction evidence="1">
        <text>ATP + protein L-histidine = ADP + protein N-phospho-L-histidine.</text>
        <dbReference type="EC" id="2.7.13.3"/>
    </reaction>
</comment>
<dbReference type="Pfam" id="PF02518">
    <property type="entry name" value="HATPase_c"/>
    <property type="match status" value="1"/>
</dbReference>
<reference evidence="10 11" key="1">
    <citation type="submission" date="2018-06" db="EMBL/GenBank/DDBJ databases">
        <authorList>
            <consortium name="Pathogen Informatics"/>
            <person name="Doyle S."/>
        </authorList>
    </citation>
    <scope>NUCLEOTIDE SEQUENCE [LARGE SCALE GENOMIC DNA]</scope>
    <source>
        <strain evidence="10 11">NCTC4824</strain>
    </source>
</reference>
<dbReference type="PROSITE" id="PS50109">
    <property type="entry name" value="HIS_KIN"/>
    <property type="match status" value="1"/>
</dbReference>
<proteinExistence type="predicted"/>
<evidence type="ECO:0000256" key="1">
    <source>
        <dbReference type="ARBA" id="ARBA00000085"/>
    </source>
</evidence>
<dbReference type="InterPro" id="IPR005467">
    <property type="entry name" value="His_kinase_dom"/>
</dbReference>
<dbReference type="PANTHER" id="PTHR43065">
    <property type="entry name" value="SENSOR HISTIDINE KINASE"/>
    <property type="match status" value="1"/>
</dbReference>
<evidence type="ECO:0000259" key="9">
    <source>
        <dbReference type="PROSITE" id="PS50109"/>
    </source>
</evidence>
<evidence type="ECO:0000256" key="8">
    <source>
        <dbReference type="ARBA" id="ARBA00023012"/>
    </source>
</evidence>